<dbReference type="GO" id="GO:0004357">
    <property type="term" value="F:glutamate-cysteine ligase activity"/>
    <property type="evidence" value="ECO:0007669"/>
    <property type="project" value="UniProtKB-EC"/>
</dbReference>
<dbReference type="Pfam" id="PF04262">
    <property type="entry name" value="Glu_cys_ligase"/>
    <property type="match status" value="1"/>
</dbReference>
<accession>A0ABS5Q105</accession>
<organism evidence="11 12">
    <name type="scientific">Pseudomonas lalucatii</name>
    <dbReference type="NCBI Taxonomy" id="1424203"/>
    <lineage>
        <taxon>Bacteria</taxon>
        <taxon>Pseudomonadati</taxon>
        <taxon>Pseudomonadota</taxon>
        <taxon>Gammaproteobacteria</taxon>
        <taxon>Pseudomonadales</taxon>
        <taxon>Pseudomonadaceae</taxon>
        <taxon>Pseudomonas</taxon>
    </lineage>
</organism>
<dbReference type="InterPro" id="IPR006334">
    <property type="entry name" value="Glut_cys_ligase"/>
</dbReference>
<dbReference type="EMBL" id="JADPMV010000001">
    <property type="protein sequence ID" value="MBS7662442.1"/>
    <property type="molecule type" value="Genomic_DNA"/>
</dbReference>
<dbReference type="PANTHER" id="PTHR38761:SF1">
    <property type="entry name" value="GLUTAMATE--CYSTEINE LIGASE"/>
    <property type="match status" value="1"/>
</dbReference>
<evidence type="ECO:0000313" key="12">
    <source>
        <dbReference type="Proteomes" id="UP001196601"/>
    </source>
</evidence>
<keyword evidence="5 8" id="KW-0547">Nucleotide-binding</keyword>
<dbReference type="HAMAP" id="MF_00578">
    <property type="entry name" value="Glu_cys_ligase"/>
    <property type="match status" value="1"/>
</dbReference>
<dbReference type="Proteomes" id="UP001196601">
    <property type="component" value="Unassembled WGS sequence"/>
</dbReference>
<evidence type="ECO:0000256" key="1">
    <source>
        <dbReference type="ARBA" id="ARBA00005006"/>
    </source>
</evidence>
<dbReference type="NCBIfam" id="TIGR01434">
    <property type="entry name" value="glu_cys_ligase"/>
    <property type="match status" value="1"/>
</dbReference>
<dbReference type="RefSeq" id="WP_213639743.1">
    <property type="nucleotide sequence ID" value="NZ_JADPMV010000001.1"/>
</dbReference>
<evidence type="ECO:0000256" key="6">
    <source>
        <dbReference type="ARBA" id="ARBA00022840"/>
    </source>
</evidence>
<dbReference type="InterPro" id="IPR014746">
    <property type="entry name" value="Gln_synth/guanido_kin_cat_dom"/>
</dbReference>
<dbReference type="EC" id="6.3.2.2" evidence="8"/>
<feature type="domain" description="Glutamate--cysteine ligase" evidence="10">
    <location>
        <begin position="10"/>
        <end position="380"/>
    </location>
</feature>
<protein>
    <recommendedName>
        <fullName evidence="8">Glutamate--cysteine ligase</fullName>
        <ecNumber evidence="8">6.3.2.2</ecNumber>
    </recommendedName>
    <alternativeName>
        <fullName evidence="8">Gamma-ECS</fullName>
        <shortName evidence="8">GCS</shortName>
    </alternativeName>
    <alternativeName>
        <fullName evidence="8">Gamma-glutamylcysteine synthetase</fullName>
    </alternativeName>
</protein>
<evidence type="ECO:0000256" key="4">
    <source>
        <dbReference type="ARBA" id="ARBA00022684"/>
    </source>
</evidence>
<keyword evidence="12" id="KW-1185">Reference proteome</keyword>
<comment type="similarity">
    <text evidence="2 8">Belongs to the glutamate--cysteine ligase type 1 family. Type 1 subfamily.</text>
</comment>
<comment type="catalytic activity">
    <reaction evidence="7 8 9">
        <text>L-cysteine + L-glutamate + ATP = gamma-L-glutamyl-L-cysteine + ADP + phosphate + H(+)</text>
        <dbReference type="Rhea" id="RHEA:13285"/>
        <dbReference type="ChEBI" id="CHEBI:15378"/>
        <dbReference type="ChEBI" id="CHEBI:29985"/>
        <dbReference type="ChEBI" id="CHEBI:30616"/>
        <dbReference type="ChEBI" id="CHEBI:35235"/>
        <dbReference type="ChEBI" id="CHEBI:43474"/>
        <dbReference type="ChEBI" id="CHEBI:58173"/>
        <dbReference type="ChEBI" id="CHEBI:456216"/>
        <dbReference type="EC" id="6.3.2.2"/>
    </reaction>
</comment>
<proteinExistence type="inferred from homology"/>
<keyword evidence="4 8" id="KW-0317">Glutathione biosynthesis</keyword>
<evidence type="ECO:0000256" key="9">
    <source>
        <dbReference type="RuleBase" id="RU004391"/>
    </source>
</evidence>
<evidence type="ECO:0000256" key="8">
    <source>
        <dbReference type="HAMAP-Rule" id="MF_00578"/>
    </source>
</evidence>
<dbReference type="PANTHER" id="PTHR38761">
    <property type="entry name" value="GLUTAMATE--CYSTEINE LIGASE"/>
    <property type="match status" value="1"/>
</dbReference>
<evidence type="ECO:0000256" key="3">
    <source>
        <dbReference type="ARBA" id="ARBA00022598"/>
    </source>
</evidence>
<evidence type="ECO:0000313" key="11">
    <source>
        <dbReference type="EMBL" id="MBS7662442.1"/>
    </source>
</evidence>
<keyword evidence="3 8" id="KW-0436">Ligase</keyword>
<dbReference type="SUPFAM" id="SSF55931">
    <property type="entry name" value="Glutamine synthetase/guanido kinase"/>
    <property type="match status" value="1"/>
</dbReference>
<evidence type="ECO:0000256" key="7">
    <source>
        <dbReference type="ARBA" id="ARBA00048819"/>
    </source>
</evidence>
<evidence type="ECO:0000256" key="5">
    <source>
        <dbReference type="ARBA" id="ARBA00022741"/>
    </source>
</evidence>
<gene>
    <name evidence="8" type="primary">gshA</name>
    <name evidence="11" type="ORF">I0D00_10920</name>
</gene>
<sequence>MSDLLSRRLALLGERANLSLLSQCLHGIERECLRVDSDGQLALTPHPAALGSALTHPQITTDYSEALLEFITPAEADPATTLADLELIHRYAYSKLDGEYLWSPSMPCALPDEETIPIARYGDSHIGRLKYVYRKGLALRYGKTMQCIAGIHYNFSLPDSLWALLQHAEGDSRSARDYQSARYIGLIRNFRRYSWLLMYLFGASPALDAGFMRGRPHQLQQLDADTLYLPYATSLRMSDLGYQSNAQAGLTPCYNDLASYTDSLRQAVGTPYPAYVEAGTQKDGEWLQLNTNILQIENEYYSNIRPKRVTHSGERPIQALVARGVQYVEVRCLDINPFLPLGIDLAEARFLDAFLLFCALHSSPLLDSDECHACTDNFLAVVKEGRRPGLQLQRQGQAVGLQAWAEELLDSIRPLAELLDRSLGGDAHLQALQAQRAKVADAALTPSAQVLAQLQQGESFTQFALRHSKLHAEHFRSLPLSAERQAAFEAAAAKSLRDQAELEAQEEGDFDSFAAAYQASILAQAI</sequence>
<evidence type="ECO:0000259" key="10">
    <source>
        <dbReference type="Pfam" id="PF04262"/>
    </source>
</evidence>
<reference evidence="11 12" key="1">
    <citation type="journal article" date="2021" name="Syst. Appl. Microbiol.">
        <title>Pseudomonas lalucatii sp. nov. isolated from Vallgornera, a karstic cave in Mallorca, Western Mediterranean.</title>
        <authorList>
            <person name="Busquets A."/>
            <person name="Mulet M."/>
            <person name="Gomila M."/>
            <person name="Garcia-Valdes E."/>
        </authorList>
    </citation>
    <scope>NUCLEOTIDE SEQUENCE [LARGE SCALE GENOMIC DNA]</scope>
    <source>
        <strain evidence="11 12">R1b54</strain>
    </source>
</reference>
<keyword evidence="6 8" id="KW-0067">ATP-binding</keyword>
<comment type="pathway">
    <text evidence="1 8 9">Sulfur metabolism; glutathione biosynthesis; glutathione from L-cysteine and L-glutamate: step 1/2.</text>
</comment>
<dbReference type="Gene3D" id="3.30.590.20">
    <property type="match status" value="1"/>
</dbReference>
<name>A0ABS5Q105_9PSED</name>
<dbReference type="InterPro" id="IPR007370">
    <property type="entry name" value="Glu_cys_ligase"/>
</dbReference>
<evidence type="ECO:0000256" key="2">
    <source>
        <dbReference type="ARBA" id="ARBA00008772"/>
    </source>
</evidence>
<comment type="caution">
    <text evidence="11">The sequence shown here is derived from an EMBL/GenBank/DDBJ whole genome shotgun (WGS) entry which is preliminary data.</text>
</comment>